<feature type="compositionally biased region" description="Low complexity" evidence="1">
    <location>
        <begin position="39"/>
        <end position="49"/>
    </location>
</feature>
<dbReference type="RefSeq" id="WP_380829103.1">
    <property type="nucleotide sequence ID" value="NZ_JBHTCG010000016.1"/>
</dbReference>
<keyword evidence="3" id="KW-1185">Reference proteome</keyword>
<name>A0ABW2P6D5_9ACTN</name>
<evidence type="ECO:0000313" key="3">
    <source>
        <dbReference type="Proteomes" id="UP001596496"/>
    </source>
</evidence>
<proteinExistence type="predicted"/>
<dbReference type="EMBL" id="JBHTCG010000016">
    <property type="protein sequence ID" value="MFC7385198.1"/>
    <property type="molecule type" value="Genomic_DNA"/>
</dbReference>
<feature type="region of interest" description="Disordered" evidence="1">
    <location>
        <begin position="27"/>
        <end position="49"/>
    </location>
</feature>
<sequence>MVSELLQTTPSRDWNVELALQEPGGRGLRAVGTQDLTTPSSSGSGKVEPVEEGVVVVGARVAPAAR</sequence>
<evidence type="ECO:0000256" key="1">
    <source>
        <dbReference type="SAM" id="MobiDB-lite"/>
    </source>
</evidence>
<comment type="caution">
    <text evidence="2">The sequence shown here is derived from an EMBL/GenBank/DDBJ whole genome shotgun (WGS) entry which is preliminary data.</text>
</comment>
<accession>A0ABW2P6D5</accession>
<organism evidence="2 3">
    <name type="scientific">Sphaerisporangium rhizosphaerae</name>
    <dbReference type="NCBI Taxonomy" id="2269375"/>
    <lineage>
        <taxon>Bacteria</taxon>
        <taxon>Bacillati</taxon>
        <taxon>Actinomycetota</taxon>
        <taxon>Actinomycetes</taxon>
        <taxon>Streptosporangiales</taxon>
        <taxon>Streptosporangiaceae</taxon>
        <taxon>Sphaerisporangium</taxon>
    </lineage>
</organism>
<protein>
    <submittedName>
        <fullName evidence="2">Uncharacterized protein</fullName>
    </submittedName>
</protein>
<evidence type="ECO:0000313" key="2">
    <source>
        <dbReference type="EMBL" id="MFC7385198.1"/>
    </source>
</evidence>
<gene>
    <name evidence="2" type="ORF">ACFQSB_23515</name>
</gene>
<reference evidence="3" key="1">
    <citation type="journal article" date="2019" name="Int. J. Syst. Evol. Microbiol.">
        <title>The Global Catalogue of Microorganisms (GCM) 10K type strain sequencing project: providing services to taxonomists for standard genome sequencing and annotation.</title>
        <authorList>
            <consortium name="The Broad Institute Genomics Platform"/>
            <consortium name="The Broad Institute Genome Sequencing Center for Infectious Disease"/>
            <person name="Wu L."/>
            <person name="Ma J."/>
        </authorList>
    </citation>
    <scope>NUCLEOTIDE SEQUENCE [LARGE SCALE GENOMIC DNA]</scope>
    <source>
        <strain evidence="3">CECT 7649</strain>
    </source>
</reference>
<dbReference type="Proteomes" id="UP001596496">
    <property type="component" value="Unassembled WGS sequence"/>
</dbReference>